<feature type="transmembrane region" description="Helical" evidence="1">
    <location>
        <begin position="59"/>
        <end position="79"/>
    </location>
</feature>
<dbReference type="NCBIfam" id="TIGR03758">
    <property type="entry name" value="conj_TIGR03758"/>
    <property type="match status" value="1"/>
</dbReference>
<dbReference type="Pfam" id="PF11660">
    <property type="entry name" value="DUF3262"/>
    <property type="match status" value="1"/>
</dbReference>
<keyword evidence="1" id="KW-0812">Transmembrane</keyword>
<keyword evidence="3" id="KW-1185">Reference proteome</keyword>
<sequence length="80" mass="8640">MAMTGAQEQAFNAASGGIEVNILSLICIGGLLATLFVWAAWALIDVYQGWSNEKVRNGALVHFVIKTVLLLVVSIWMFAS</sequence>
<keyword evidence="1" id="KW-1133">Transmembrane helix</keyword>
<evidence type="ECO:0000313" key="3">
    <source>
        <dbReference type="Proteomes" id="UP000033924"/>
    </source>
</evidence>
<name>A0A0M2K5A2_9GAMM</name>
<accession>A0A0M2K5A2</accession>
<dbReference type="RefSeq" id="WP_016191731.1">
    <property type="nucleotide sequence ID" value="NZ_CP089932.1"/>
</dbReference>
<protein>
    <recommendedName>
        <fullName evidence="4">TIGR03758 family integrating conjugative element protein</fullName>
    </recommendedName>
</protein>
<dbReference type="STRING" id="65700.SY86_24200"/>
<dbReference type="PATRIC" id="fig|65700.7.peg.5993"/>
<dbReference type="Proteomes" id="UP000033924">
    <property type="component" value="Unassembled WGS sequence"/>
</dbReference>
<feature type="transmembrane region" description="Helical" evidence="1">
    <location>
        <begin position="22"/>
        <end position="47"/>
    </location>
</feature>
<gene>
    <name evidence="2" type="ORF">SY86_24200</name>
</gene>
<comment type="caution">
    <text evidence="2">The sequence shown here is derived from an EMBL/GenBank/DDBJ whole genome shotgun (WGS) entry which is preliminary data.</text>
</comment>
<dbReference type="AlphaFoldDB" id="A0A0M2K5A2"/>
<organism evidence="2 3">
    <name type="scientific">Erwinia tracheiphila</name>
    <dbReference type="NCBI Taxonomy" id="65700"/>
    <lineage>
        <taxon>Bacteria</taxon>
        <taxon>Pseudomonadati</taxon>
        <taxon>Pseudomonadota</taxon>
        <taxon>Gammaproteobacteria</taxon>
        <taxon>Enterobacterales</taxon>
        <taxon>Erwiniaceae</taxon>
        <taxon>Erwinia</taxon>
    </lineage>
</organism>
<evidence type="ECO:0000313" key="2">
    <source>
        <dbReference type="EMBL" id="KKF34134.1"/>
    </source>
</evidence>
<evidence type="ECO:0008006" key="4">
    <source>
        <dbReference type="Google" id="ProtNLM"/>
    </source>
</evidence>
<keyword evidence="1" id="KW-0472">Membrane</keyword>
<proteinExistence type="predicted"/>
<reference evidence="2 3" key="1">
    <citation type="submission" date="2015-01" db="EMBL/GenBank/DDBJ databases">
        <title>Erwinia tracheiphila.</title>
        <authorList>
            <person name="Shapiro L.R."/>
        </authorList>
    </citation>
    <scope>NUCLEOTIDE SEQUENCE [LARGE SCALE GENOMIC DNA]</scope>
    <source>
        <strain evidence="2 3">BuffGH</strain>
    </source>
</reference>
<dbReference type="EMBL" id="JXNU01000005">
    <property type="protein sequence ID" value="KKF34134.1"/>
    <property type="molecule type" value="Genomic_DNA"/>
</dbReference>
<dbReference type="InterPro" id="IPR021676">
    <property type="entry name" value="DUF3262"/>
</dbReference>
<evidence type="ECO:0000256" key="1">
    <source>
        <dbReference type="SAM" id="Phobius"/>
    </source>
</evidence>